<keyword evidence="4" id="KW-1185">Reference proteome</keyword>
<dbReference type="InterPro" id="IPR020023">
    <property type="entry name" value="PseG"/>
</dbReference>
<keyword evidence="3" id="KW-0378">Hydrolase</keyword>
<dbReference type="EMBL" id="JACYFT010000001">
    <property type="protein sequence ID" value="MBD8048964.1"/>
    <property type="molecule type" value="Genomic_DNA"/>
</dbReference>
<dbReference type="AlphaFoldDB" id="A0A927IHV6"/>
<reference evidence="3" key="1">
    <citation type="submission" date="2020-09" db="EMBL/GenBank/DDBJ databases">
        <title>Genome seq and assembly of Limnohabitants sp.</title>
        <authorList>
            <person name="Chhetri G."/>
        </authorList>
    </citation>
    <scope>NUCLEOTIDE SEQUENCE</scope>
    <source>
        <strain evidence="3">JUR4</strain>
    </source>
</reference>
<dbReference type="Gene3D" id="3.40.50.2000">
    <property type="entry name" value="Glycogen Phosphorylase B"/>
    <property type="match status" value="1"/>
</dbReference>
<dbReference type="EC" id="3.6.1.57" evidence="3"/>
<evidence type="ECO:0000256" key="2">
    <source>
        <dbReference type="PIRSR" id="PIRSR620023-2"/>
    </source>
</evidence>
<proteinExistence type="predicted"/>
<gene>
    <name evidence="3" type="primary">pseG</name>
    <name evidence="3" type="ORF">IC609_00290</name>
</gene>
<dbReference type="GO" id="GO:0016787">
    <property type="term" value="F:hydrolase activity"/>
    <property type="evidence" value="ECO:0007669"/>
    <property type="project" value="UniProtKB-KW"/>
</dbReference>
<feature type="binding site" evidence="2">
    <location>
        <position position="164"/>
    </location>
    <ligand>
        <name>substrate</name>
    </ligand>
</feature>
<sequence>MNTSHQLSMNRLHFVFRLDAGGQFGNGHFMRSMVLCVELLERGHAVTVLAQSMPLPLKSLMRERGLVLQDINPASDGLAELAYIHNEASVDWLVIDHYGIDAGWESAARPFAAHIMVIDDLANRRHDCDILVDQNVPNRLQLLYTDLLPQQCVQVMGWSNLLARPEFYAKSDEDRSGTLLFLGGGDHSEPLTALIEKLLERVDCHPLKVLVSSDYLPMAHWQERLSSGGQVYCDLRNPAPLYRSAKLAVVRCGFVSYELALLGIPAVNIHSTPVQAEVANALQRMGTGVALSVDDLSDSECLQKALHQAAAMAPKPLNETLRPGAKQVANLLEKFHEHR</sequence>
<comment type="caution">
    <text evidence="3">The sequence shown here is derived from an EMBL/GenBank/DDBJ whole genome shotgun (WGS) entry which is preliminary data.</text>
</comment>
<dbReference type="Proteomes" id="UP000647424">
    <property type="component" value="Unassembled WGS sequence"/>
</dbReference>
<dbReference type="Gene3D" id="3.40.50.11190">
    <property type="match status" value="1"/>
</dbReference>
<protein>
    <submittedName>
        <fullName evidence="3">UDP-2,4-diacetamido-2,4, 6-trideoxy-beta-L-altropyranose hydrolase</fullName>
        <ecNumber evidence="3">3.6.1.57</ecNumber>
    </submittedName>
</protein>
<organism evidence="3 4">
    <name type="scientific">Limnohabitans radicicola</name>
    <dbReference type="NCBI Taxonomy" id="2771427"/>
    <lineage>
        <taxon>Bacteria</taxon>
        <taxon>Pseudomonadati</taxon>
        <taxon>Pseudomonadota</taxon>
        <taxon>Betaproteobacteria</taxon>
        <taxon>Burkholderiales</taxon>
        <taxon>Comamonadaceae</taxon>
        <taxon>Limnohabitans</taxon>
    </lineage>
</organism>
<feature type="active site" description="Proton acceptor" evidence="1">
    <location>
        <position position="28"/>
    </location>
</feature>
<feature type="binding site" evidence="2">
    <location>
        <position position="258"/>
    </location>
    <ligand>
        <name>substrate</name>
    </ligand>
</feature>
<dbReference type="SUPFAM" id="SSF53756">
    <property type="entry name" value="UDP-Glycosyltransferase/glycogen phosphorylase"/>
    <property type="match status" value="1"/>
</dbReference>
<accession>A0A927IHV6</accession>
<dbReference type="NCBIfam" id="TIGR03590">
    <property type="entry name" value="PseG"/>
    <property type="match status" value="1"/>
</dbReference>
<name>A0A927IHV6_9BURK</name>
<evidence type="ECO:0000313" key="3">
    <source>
        <dbReference type="EMBL" id="MBD8048964.1"/>
    </source>
</evidence>
<evidence type="ECO:0000313" key="4">
    <source>
        <dbReference type="Proteomes" id="UP000647424"/>
    </source>
</evidence>
<evidence type="ECO:0000256" key="1">
    <source>
        <dbReference type="PIRSR" id="PIRSR620023-1"/>
    </source>
</evidence>